<keyword evidence="4" id="KW-1185">Reference proteome</keyword>
<feature type="compositionally biased region" description="Low complexity" evidence="1">
    <location>
        <begin position="152"/>
        <end position="185"/>
    </location>
</feature>
<keyword evidence="2" id="KW-1133">Transmembrane helix</keyword>
<gene>
    <name evidence="3" type="ORF">IL334_006379</name>
</gene>
<protein>
    <recommendedName>
        <fullName evidence="5">Sensor domain-containing protein</fullName>
    </recommendedName>
</protein>
<name>A0ABZ1D7P0_9TREE</name>
<keyword evidence="2" id="KW-0812">Transmembrane</keyword>
<accession>A0ABZ1D7P0</accession>
<sequence length="502" mass="55201">MSQSLHLPSPSNPTSPLPKPPRLLPRSPSEPLGLSGHSNLHASGGASGAGGRGGGNASNRNQPIYVLTADGSSLFLLDPSKPRGGEEPPPYASFPISPNANTIANANPNIEDVTTHSIAHGHENDRGRTQSHHDNTNNSNNENGHSRNRARTLSALNTNTNTNTSINTNIDNRPRYSSSQSYNNHHNNRRTRSIISNRTTPEFHTNHMMPDENTPLLPTMSPSSLIMASGSGNAVMQEKKRGLWRSVWCGDLDIEEEDQYYPGGGGWKIGFKRFWRPLRRSVYWRSVSHLIFLNFPFALFVWPFLVAGTLAGTALLITLPLGAAVWWLTLFISRSAARLESIMQLSYHSPLTPASPPSYHPIFYRLVPRSPPPSPLSSPTSPWPETPGNETPPPPHDTAETETGTDPATLALASSGILGPSGEILIWEKRFMKCSYAMFGDHYSYSALSYFLLIKPIITLFSTIVIIVLLPIGVGTIIGLPIYFRLMRRWGKWQAEVAIENL</sequence>
<feature type="compositionally biased region" description="Pro residues" evidence="1">
    <location>
        <begin position="371"/>
        <end position="396"/>
    </location>
</feature>
<evidence type="ECO:0000256" key="2">
    <source>
        <dbReference type="SAM" id="Phobius"/>
    </source>
</evidence>
<evidence type="ECO:0000313" key="3">
    <source>
        <dbReference type="EMBL" id="WRT69395.1"/>
    </source>
</evidence>
<feature type="compositionally biased region" description="Gly residues" evidence="1">
    <location>
        <begin position="45"/>
        <end position="56"/>
    </location>
</feature>
<feature type="compositionally biased region" description="Pro residues" evidence="1">
    <location>
        <begin position="10"/>
        <end position="23"/>
    </location>
</feature>
<dbReference type="Proteomes" id="UP001329825">
    <property type="component" value="Chromosome 9"/>
</dbReference>
<dbReference type="EMBL" id="CP141889">
    <property type="protein sequence ID" value="WRT69395.1"/>
    <property type="molecule type" value="Genomic_DNA"/>
</dbReference>
<evidence type="ECO:0000256" key="1">
    <source>
        <dbReference type="SAM" id="MobiDB-lite"/>
    </source>
</evidence>
<feature type="region of interest" description="Disordered" evidence="1">
    <location>
        <begin position="1"/>
        <end position="62"/>
    </location>
</feature>
<keyword evidence="2" id="KW-0472">Membrane</keyword>
<feature type="region of interest" description="Disordered" evidence="1">
    <location>
        <begin position="121"/>
        <end position="194"/>
    </location>
</feature>
<evidence type="ECO:0008006" key="5">
    <source>
        <dbReference type="Google" id="ProtNLM"/>
    </source>
</evidence>
<feature type="compositionally biased region" description="Low complexity" evidence="1">
    <location>
        <begin position="24"/>
        <end position="44"/>
    </location>
</feature>
<reference evidence="3 4" key="1">
    <citation type="submission" date="2024-01" db="EMBL/GenBank/DDBJ databases">
        <title>Comparative genomics of Cryptococcus and Kwoniella reveals pathogenesis evolution and contrasting modes of karyotype evolution via chromosome fusion or intercentromeric recombination.</title>
        <authorList>
            <person name="Coelho M.A."/>
            <person name="David-Palma M."/>
            <person name="Shea T."/>
            <person name="Bowers K."/>
            <person name="McGinley-Smith S."/>
            <person name="Mohammad A.W."/>
            <person name="Gnirke A."/>
            <person name="Yurkov A.M."/>
            <person name="Nowrousian M."/>
            <person name="Sun S."/>
            <person name="Cuomo C.A."/>
            <person name="Heitman J."/>
        </authorList>
    </citation>
    <scope>NUCLEOTIDE SEQUENCE [LARGE SCALE GENOMIC DNA]</scope>
    <source>
        <strain evidence="3">CBS 11374</strain>
    </source>
</reference>
<feature type="region of interest" description="Disordered" evidence="1">
    <location>
        <begin position="371"/>
        <end position="404"/>
    </location>
</feature>
<feature type="transmembrane region" description="Helical" evidence="2">
    <location>
        <begin position="460"/>
        <end position="484"/>
    </location>
</feature>
<feature type="transmembrane region" description="Helical" evidence="2">
    <location>
        <begin position="436"/>
        <end position="454"/>
    </location>
</feature>
<feature type="transmembrane region" description="Helical" evidence="2">
    <location>
        <begin position="282"/>
        <end position="305"/>
    </location>
</feature>
<feature type="transmembrane region" description="Helical" evidence="2">
    <location>
        <begin position="311"/>
        <end position="333"/>
    </location>
</feature>
<dbReference type="GeneID" id="87958509"/>
<feature type="compositionally biased region" description="Basic and acidic residues" evidence="1">
    <location>
        <begin position="121"/>
        <end position="135"/>
    </location>
</feature>
<evidence type="ECO:0000313" key="4">
    <source>
        <dbReference type="Proteomes" id="UP001329825"/>
    </source>
</evidence>
<dbReference type="RefSeq" id="XP_062794134.1">
    <property type="nucleotide sequence ID" value="XM_062938083.1"/>
</dbReference>
<organism evidence="3 4">
    <name type="scientific">Kwoniella shivajii</name>
    <dbReference type="NCBI Taxonomy" id="564305"/>
    <lineage>
        <taxon>Eukaryota</taxon>
        <taxon>Fungi</taxon>
        <taxon>Dikarya</taxon>
        <taxon>Basidiomycota</taxon>
        <taxon>Agaricomycotina</taxon>
        <taxon>Tremellomycetes</taxon>
        <taxon>Tremellales</taxon>
        <taxon>Cryptococcaceae</taxon>
        <taxon>Kwoniella</taxon>
    </lineage>
</organism>
<proteinExistence type="predicted"/>